<dbReference type="Pfam" id="PF25057">
    <property type="entry name" value="CUT_N"/>
    <property type="match status" value="1"/>
</dbReference>
<comment type="caution">
    <text evidence="5">The sequence shown here is derived from an EMBL/GenBank/DDBJ whole genome shotgun (WGS) entry which is preliminary data.</text>
</comment>
<dbReference type="Pfam" id="PF00024">
    <property type="entry name" value="PAN_1"/>
    <property type="match status" value="3"/>
</dbReference>
<feature type="domain" description="Apple" evidence="3">
    <location>
        <begin position="387"/>
        <end position="476"/>
    </location>
</feature>
<name>A0A1D1VAI5_RAMVA</name>
<dbReference type="Gene3D" id="3.50.4.10">
    <property type="entry name" value="Hepatocyte Growth Factor"/>
    <property type="match status" value="3"/>
</dbReference>
<evidence type="ECO:0000256" key="2">
    <source>
        <dbReference type="SAM" id="SignalP"/>
    </source>
</evidence>
<dbReference type="AlphaFoldDB" id="A0A1D1VAI5"/>
<feature type="domain" description="Apple" evidence="3">
    <location>
        <begin position="123"/>
        <end position="205"/>
    </location>
</feature>
<gene>
    <name evidence="5" type="primary">RvY_09765-1</name>
    <name evidence="5" type="synonym">RvY_09765.1</name>
    <name evidence="5" type="ORF">RvY_09765</name>
</gene>
<keyword evidence="1" id="KW-1133">Transmembrane helix</keyword>
<feature type="domain" description="ZP" evidence="4">
    <location>
        <begin position="570"/>
        <end position="815"/>
    </location>
</feature>
<feature type="transmembrane region" description="Helical" evidence="1">
    <location>
        <begin position="882"/>
        <end position="908"/>
    </location>
</feature>
<dbReference type="EMBL" id="BDGG01000004">
    <property type="protein sequence ID" value="GAU98646.1"/>
    <property type="molecule type" value="Genomic_DNA"/>
</dbReference>
<dbReference type="SMART" id="SM00241">
    <property type="entry name" value="ZP"/>
    <property type="match status" value="1"/>
</dbReference>
<proteinExistence type="predicted"/>
<keyword evidence="2" id="KW-0732">Signal</keyword>
<sequence>MYGGCRWIIFLASASVLISIAQSQNISARTQCQPGEDVTFMLLTSHSLDKADPMSSVLTFNLSACLDGCVDDPRCLAINIQNSPNNDFCSYYHQVGRLSNETVTNEEDLPIYYLEKSCLKGACKRLFAFEMVSGKDLDVKADVVIRNISEKVCLESCLNRADAPCLSVTYDKAGRDCALRSKSRFTNPRDFKETAANIQYFDNNCKDELPAEPRYEMVAKNFATHFSDTDYVGISLSECARLCQESPDYPCRAFFFGHTVLGRFCGLMHLTAAAVANIPGGNFPVDGVNLYQPVPSTEPKSCPADKINFVLRGAQSLVLEPMASTPFAQPAICLDQCRSNPDCAAMTIDYSSAKCNYYSSYKAEDVTADGMVSLYTRTCIESSTAQCRRDWAFEKFEGQSLAVADKVLETFTSAQCMAACLEESRFQCKSFDYNTVSNECRMSRLDRYSVNLRLMDRRDFTLPSSQPEVSFYENNCFQEPSQFCYFDPVKGAEISVHDALVVERINTEEDCKRACQQQTGFNCRRYGFISNSMCILTHYTLATAPPDTVIRHESSSSFGEIVACYNVSVECGSTMTARIRANREYDGVIYARGKSDLTECGQVVKQKFQFELNLPLAMRNVESCNTVGDEEGEFRNTIVLQHNAHVVTALDQTFGLQCKYDLHAKEELTQLINVNASLARIPEATRDVIRYRVKLPQIRMQILAVDGNEITHAELGTELVVRIDMEDIEDVYGLSIRNMFATDGRHKNNMTLVDVQGCPAENLIRNFRQVNAKTLEARMEVFAFPDDNRIIVEAEVQTCRHRCKPVICPNGAESYGRRKRRDVDAEIDGEEQGVEETVARSTLRKTVTITSQKFTLPLTNDRSLKISVTGMQGMDSSGMICYLPHVLAILTVLWFLTETASVSITCFLKKRIDCFQEKLRNAEGVYNYGPFATYATVPRKVARVLVPSEAGSYGSSSC</sequence>
<reference evidence="5 6" key="1">
    <citation type="journal article" date="2016" name="Nat. Commun.">
        <title>Extremotolerant tardigrade genome and improved radiotolerance of human cultured cells by tardigrade-unique protein.</title>
        <authorList>
            <person name="Hashimoto T."/>
            <person name="Horikawa D.D."/>
            <person name="Saito Y."/>
            <person name="Kuwahara H."/>
            <person name="Kozuka-Hata H."/>
            <person name="Shin-I T."/>
            <person name="Minakuchi Y."/>
            <person name="Ohishi K."/>
            <person name="Motoyama A."/>
            <person name="Aizu T."/>
            <person name="Enomoto A."/>
            <person name="Kondo K."/>
            <person name="Tanaka S."/>
            <person name="Hara Y."/>
            <person name="Koshikawa S."/>
            <person name="Sagara H."/>
            <person name="Miura T."/>
            <person name="Yokobori S."/>
            <person name="Miyagawa K."/>
            <person name="Suzuki Y."/>
            <person name="Kubo T."/>
            <person name="Oyama M."/>
            <person name="Kohara Y."/>
            <person name="Fujiyama A."/>
            <person name="Arakawa K."/>
            <person name="Katayama T."/>
            <person name="Toyoda A."/>
            <person name="Kunieda T."/>
        </authorList>
    </citation>
    <scope>NUCLEOTIDE SEQUENCE [LARGE SCALE GENOMIC DNA]</scope>
    <source>
        <strain evidence="5 6">YOKOZUNA-1</strain>
    </source>
</reference>
<keyword evidence="1" id="KW-0472">Membrane</keyword>
<dbReference type="InterPro" id="IPR052774">
    <property type="entry name" value="Celegans_DevNeuronal_Protein"/>
</dbReference>
<dbReference type="PROSITE" id="PS50948">
    <property type="entry name" value="PAN"/>
    <property type="match status" value="5"/>
</dbReference>
<feature type="domain" description="Apple" evidence="3">
    <location>
        <begin position="32"/>
        <end position="118"/>
    </location>
</feature>
<feature type="domain" description="Apple" evidence="3">
    <location>
        <begin position="302"/>
        <end position="379"/>
    </location>
</feature>
<dbReference type="STRING" id="947166.A0A1D1VAI5"/>
<feature type="chain" id="PRO_5008898205" description="ZP domain-containing protein" evidence="2">
    <location>
        <begin position="24"/>
        <end position="958"/>
    </location>
</feature>
<keyword evidence="1" id="KW-0812">Transmembrane</keyword>
<evidence type="ECO:0000313" key="5">
    <source>
        <dbReference type="EMBL" id="GAU98646.1"/>
    </source>
</evidence>
<dbReference type="InterPro" id="IPR003609">
    <property type="entry name" value="Pan_app"/>
</dbReference>
<dbReference type="OrthoDB" id="10043417at2759"/>
<dbReference type="Proteomes" id="UP000186922">
    <property type="component" value="Unassembled WGS sequence"/>
</dbReference>
<dbReference type="GO" id="GO:0009653">
    <property type="term" value="P:anatomical structure morphogenesis"/>
    <property type="evidence" value="ECO:0007669"/>
    <property type="project" value="TreeGrafter"/>
</dbReference>
<accession>A0A1D1VAI5</accession>
<dbReference type="InterPro" id="IPR001507">
    <property type="entry name" value="ZP_dom"/>
</dbReference>
<dbReference type="CDD" id="cd01099">
    <property type="entry name" value="PAN_AP_HGF"/>
    <property type="match status" value="1"/>
</dbReference>
<evidence type="ECO:0000313" key="6">
    <source>
        <dbReference type="Proteomes" id="UP000186922"/>
    </source>
</evidence>
<evidence type="ECO:0000259" key="3">
    <source>
        <dbReference type="PROSITE" id="PS50948"/>
    </source>
</evidence>
<evidence type="ECO:0000256" key="1">
    <source>
        <dbReference type="SAM" id="Phobius"/>
    </source>
</evidence>
<protein>
    <recommendedName>
        <fullName evidence="7">ZP domain-containing protein</fullName>
    </recommendedName>
</protein>
<evidence type="ECO:0008006" key="7">
    <source>
        <dbReference type="Google" id="ProtNLM"/>
    </source>
</evidence>
<dbReference type="PANTHER" id="PTHR47327:SF2">
    <property type="entry name" value="FI18240P1-RELATED"/>
    <property type="match status" value="1"/>
</dbReference>
<dbReference type="PANTHER" id="PTHR47327">
    <property type="entry name" value="FI18240P1-RELATED"/>
    <property type="match status" value="1"/>
</dbReference>
<feature type="domain" description="Apple" evidence="3">
    <location>
        <begin position="484"/>
        <end position="564"/>
    </location>
</feature>
<dbReference type="SMART" id="SM00473">
    <property type="entry name" value="PAN_AP"/>
    <property type="match status" value="6"/>
</dbReference>
<dbReference type="SUPFAM" id="SSF57414">
    <property type="entry name" value="Hairpin loop containing domain-like"/>
    <property type="match status" value="4"/>
</dbReference>
<dbReference type="PROSITE" id="PS51034">
    <property type="entry name" value="ZP_2"/>
    <property type="match status" value="1"/>
</dbReference>
<keyword evidence="6" id="KW-1185">Reference proteome</keyword>
<dbReference type="InterPro" id="IPR056953">
    <property type="entry name" value="CUT_N"/>
</dbReference>
<organism evidence="5 6">
    <name type="scientific">Ramazzottius varieornatus</name>
    <name type="common">Water bear</name>
    <name type="synonym">Tardigrade</name>
    <dbReference type="NCBI Taxonomy" id="947166"/>
    <lineage>
        <taxon>Eukaryota</taxon>
        <taxon>Metazoa</taxon>
        <taxon>Ecdysozoa</taxon>
        <taxon>Tardigrada</taxon>
        <taxon>Eutardigrada</taxon>
        <taxon>Parachela</taxon>
        <taxon>Hypsibioidea</taxon>
        <taxon>Ramazzottiidae</taxon>
        <taxon>Ramazzottius</taxon>
    </lineage>
</organism>
<feature type="signal peptide" evidence="2">
    <location>
        <begin position="1"/>
        <end position="23"/>
    </location>
</feature>
<evidence type="ECO:0000259" key="4">
    <source>
        <dbReference type="PROSITE" id="PS51034"/>
    </source>
</evidence>